<evidence type="ECO:0000313" key="3">
    <source>
        <dbReference type="Proteomes" id="UP000287352"/>
    </source>
</evidence>
<dbReference type="PANTHER" id="PTHR23131">
    <property type="entry name" value="ENDORIBONUCLEASE LACTB2"/>
    <property type="match status" value="1"/>
</dbReference>
<dbReference type="RefSeq" id="WP_126583162.1">
    <property type="nucleotide sequence ID" value="NZ_BIFR01000002.1"/>
</dbReference>
<name>A0A402A9B9_9CHLR</name>
<dbReference type="Gene3D" id="3.60.15.10">
    <property type="entry name" value="Ribonuclease Z/Hydroxyacylglutathione hydrolase-like"/>
    <property type="match status" value="1"/>
</dbReference>
<dbReference type="InterPro" id="IPR036866">
    <property type="entry name" value="RibonucZ/Hydroxyglut_hydro"/>
</dbReference>
<dbReference type="OrthoDB" id="9761531at2"/>
<dbReference type="SUPFAM" id="SSF56281">
    <property type="entry name" value="Metallo-hydrolase/oxidoreductase"/>
    <property type="match status" value="1"/>
</dbReference>
<protein>
    <recommendedName>
        <fullName evidence="1">Metallo-beta-lactamase domain-containing protein</fullName>
    </recommendedName>
</protein>
<evidence type="ECO:0000313" key="2">
    <source>
        <dbReference type="EMBL" id="GCE15740.1"/>
    </source>
</evidence>
<comment type="caution">
    <text evidence="2">The sequence shown here is derived from an EMBL/GenBank/DDBJ whole genome shotgun (WGS) entry which is preliminary data.</text>
</comment>
<dbReference type="PANTHER" id="PTHR23131:SF0">
    <property type="entry name" value="ENDORIBONUCLEASE LACTB2"/>
    <property type="match status" value="1"/>
</dbReference>
<evidence type="ECO:0000259" key="1">
    <source>
        <dbReference type="SMART" id="SM00849"/>
    </source>
</evidence>
<gene>
    <name evidence="2" type="ORF">KTT_55990</name>
</gene>
<keyword evidence="3" id="KW-1185">Reference proteome</keyword>
<dbReference type="InterPro" id="IPR001279">
    <property type="entry name" value="Metallo-B-lactamas"/>
</dbReference>
<dbReference type="AlphaFoldDB" id="A0A402A9B9"/>
<dbReference type="SMART" id="SM00849">
    <property type="entry name" value="Lactamase_B"/>
    <property type="match status" value="1"/>
</dbReference>
<dbReference type="EMBL" id="BIFR01000002">
    <property type="protein sequence ID" value="GCE15740.1"/>
    <property type="molecule type" value="Genomic_DNA"/>
</dbReference>
<reference evidence="3" key="1">
    <citation type="submission" date="2018-12" db="EMBL/GenBank/DDBJ databases">
        <title>Tengunoibacter tsumagoiensis gen. nov., sp. nov., Dictyobacter kobayashii sp. nov., D. alpinus sp. nov., and D. joshuensis sp. nov. and description of Dictyobacteraceae fam. nov. within the order Ktedonobacterales isolated from Tengu-no-mugimeshi.</title>
        <authorList>
            <person name="Wang C.M."/>
            <person name="Zheng Y."/>
            <person name="Sakai Y."/>
            <person name="Toyoda A."/>
            <person name="Minakuchi Y."/>
            <person name="Abe K."/>
            <person name="Yokota A."/>
            <person name="Yabe S."/>
        </authorList>
    </citation>
    <scope>NUCLEOTIDE SEQUENCE [LARGE SCALE GENOMIC DNA]</scope>
    <source>
        <strain evidence="3">Uno3</strain>
    </source>
</reference>
<sequence length="246" mass="26777">MQLFPGWSLVAGGGMTDEYDCNCYLWEFAPDEFALFDAGAGRNVAALMQRVEEAGGTAQQIRYLFLTHHHADHVGGAAELRERTGAQVVASHHTGEIVRQADEERMGLRAAREAGGYPATYRVQPCPIDIIVEDGAFFELGGQQLQILATPGHCAGALSFLVHWQGQRGLIAGDVIFPGGRISLLNLPDCSLSDYSTTIARLAELKIDFLLPGHLEAQLHDASASILFAQSQFQRLLIPACYYHPA</sequence>
<feature type="domain" description="Metallo-beta-lactamase" evidence="1">
    <location>
        <begin position="20"/>
        <end position="214"/>
    </location>
</feature>
<dbReference type="CDD" id="cd06262">
    <property type="entry name" value="metallo-hydrolase-like_MBL-fold"/>
    <property type="match status" value="1"/>
</dbReference>
<organism evidence="2 3">
    <name type="scientific">Tengunoibacter tsumagoiensis</name>
    <dbReference type="NCBI Taxonomy" id="2014871"/>
    <lineage>
        <taxon>Bacteria</taxon>
        <taxon>Bacillati</taxon>
        <taxon>Chloroflexota</taxon>
        <taxon>Ktedonobacteria</taxon>
        <taxon>Ktedonobacterales</taxon>
        <taxon>Dictyobacteraceae</taxon>
        <taxon>Tengunoibacter</taxon>
    </lineage>
</organism>
<dbReference type="InterPro" id="IPR050662">
    <property type="entry name" value="Sec-metab_biosynth-thioest"/>
</dbReference>
<dbReference type="Pfam" id="PF00753">
    <property type="entry name" value="Lactamase_B"/>
    <property type="match status" value="1"/>
</dbReference>
<dbReference type="Proteomes" id="UP000287352">
    <property type="component" value="Unassembled WGS sequence"/>
</dbReference>
<accession>A0A402A9B9</accession>
<proteinExistence type="predicted"/>